<dbReference type="InterPro" id="IPR000182">
    <property type="entry name" value="GNAT_dom"/>
</dbReference>
<dbReference type="GO" id="GO:0016746">
    <property type="term" value="F:acyltransferase activity"/>
    <property type="evidence" value="ECO:0007669"/>
    <property type="project" value="UniProtKB-KW"/>
</dbReference>
<dbReference type="EC" id="2.3.1.1" evidence="2"/>
<keyword evidence="3" id="KW-1185">Reference proteome</keyword>
<dbReference type="Pfam" id="PF24553">
    <property type="entry name" value="Rv0428c_C"/>
    <property type="match status" value="1"/>
</dbReference>
<dbReference type="InterPro" id="IPR056935">
    <property type="entry name" value="Rv0428c-like_C"/>
</dbReference>
<gene>
    <name evidence="2" type="ORF">QE399_002991</name>
</gene>
<dbReference type="InterPro" id="IPR016181">
    <property type="entry name" value="Acyl_CoA_acyltransferase"/>
</dbReference>
<organism evidence="2 3">
    <name type="scientific">Paracidovorax wautersii</name>
    <dbReference type="NCBI Taxonomy" id="1177982"/>
    <lineage>
        <taxon>Bacteria</taxon>
        <taxon>Pseudomonadati</taxon>
        <taxon>Pseudomonadota</taxon>
        <taxon>Betaproteobacteria</taxon>
        <taxon>Burkholderiales</taxon>
        <taxon>Comamonadaceae</taxon>
        <taxon>Paracidovorax</taxon>
    </lineage>
</organism>
<accession>A0ABU1IDK4</accession>
<dbReference type="RefSeq" id="WP_309829809.1">
    <property type="nucleotide sequence ID" value="NZ_JAVIZX010000001.1"/>
</dbReference>
<protein>
    <submittedName>
        <fullName evidence="2">Ribosomal protein S18 acetylase RimI-like enzyme</fullName>
        <ecNumber evidence="2">2.3.1.1</ecNumber>
    </submittedName>
</protein>
<dbReference type="Proteomes" id="UP001267710">
    <property type="component" value="Unassembled WGS sequence"/>
</dbReference>
<dbReference type="PANTHER" id="PTHR43072">
    <property type="entry name" value="N-ACETYLTRANSFERASE"/>
    <property type="match status" value="1"/>
</dbReference>
<proteinExistence type="predicted"/>
<dbReference type="EMBL" id="JAVIZX010000001">
    <property type="protein sequence ID" value="MDR6215302.1"/>
    <property type="molecule type" value="Genomic_DNA"/>
</dbReference>
<feature type="domain" description="N-acetyltransferase" evidence="1">
    <location>
        <begin position="128"/>
        <end position="261"/>
    </location>
</feature>
<dbReference type="CDD" id="cd04301">
    <property type="entry name" value="NAT_SF"/>
    <property type="match status" value="1"/>
</dbReference>
<evidence type="ECO:0000313" key="2">
    <source>
        <dbReference type="EMBL" id="MDR6215302.1"/>
    </source>
</evidence>
<keyword evidence="2" id="KW-0808">Transferase</keyword>
<evidence type="ECO:0000313" key="3">
    <source>
        <dbReference type="Proteomes" id="UP001267710"/>
    </source>
</evidence>
<name>A0ABU1IDK4_9BURK</name>
<dbReference type="SUPFAM" id="SSF55729">
    <property type="entry name" value="Acyl-CoA N-acyltransferases (Nat)"/>
    <property type="match status" value="1"/>
</dbReference>
<keyword evidence="2" id="KW-0012">Acyltransferase</keyword>
<dbReference type="PROSITE" id="PS51186">
    <property type="entry name" value="GNAT"/>
    <property type="match status" value="1"/>
</dbReference>
<reference evidence="2 3" key="1">
    <citation type="submission" date="2023-08" db="EMBL/GenBank/DDBJ databases">
        <title>Functional and genomic diversity of the sorghum phyllosphere microbiome.</title>
        <authorList>
            <person name="Shade A."/>
        </authorList>
    </citation>
    <scope>NUCLEOTIDE SEQUENCE [LARGE SCALE GENOMIC DNA]</scope>
    <source>
        <strain evidence="2 3">SORGH_AS_0335</strain>
    </source>
</reference>
<comment type="caution">
    <text evidence="2">The sequence shown here is derived from an EMBL/GenBank/DDBJ whole genome shotgun (WGS) entry which is preliminary data.</text>
</comment>
<dbReference type="Gene3D" id="3.40.630.30">
    <property type="match status" value="1"/>
</dbReference>
<evidence type="ECO:0000259" key="1">
    <source>
        <dbReference type="PROSITE" id="PS51186"/>
    </source>
</evidence>
<dbReference type="PANTHER" id="PTHR43072:SF60">
    <property type="entry name" value="L-2,4-DIAMINOBUTYRIC ACID ACETYLTRANSFERASE"/>
    <property type="match status" value="1"/>
</dbReference>
<sequence length="261" mass="27738">MKPCPLPPDAPPSDPSLKARILAIETRAFHAWPALEDVRHGGWLLRRAAGFTKRANSANAAALQAPFEGVQAAAEAFYARHGLPVVFRLTPLAPPEADAQLQAAGYRCFDPSHVLTCALDTGPPAPDAAAVDIAPQPSPAWLDGFAAANGVPAQHQAVHHAMVRAIAAPAGFATLRRDGAAIGFGLAVVEDGAAGLFDIVIDPAHRRQGHGAALVRSLLHWSRDAGARWAYLQVRAQNPAALALYEGLGFKLLYRYHYRVP</sequence>